<dbReference type="STRING" id="6205.A0A158RDX2"/>
<evidence type="ECO:0000256" key="5">
    <source>
        <dbReference type="ARBA" id="ARBA00022454"/>
    </source>
</evidence>
<name>A0A158RDX2_HYDTA</name>
<reference evidence="12 13" key="2">
    <citation type="submission" date="2018-11" db="EMBL/GenBank/DDBJ databases">
        <authorList>
            <consortium name="Pathogen Informatics"/>
        </authorList>
    </citation>
    <scope>NUCLEOTIDE SEQUENCE [LARGE SCALE GENOMIC DNA]</scope>
</reference>
<evidence type="ECO:0000256" key="1">
    <source>
        <dbReference type="ARBA" id="ARBA00001947"/>
    </source>
</evidence>
<evidence type="ECO:0000256" key="4">
    <source>
        <dbReference type="ARBA" id="ARBA00009439"/>
    </source>
</evidence>
<reference evidence="14" key="1">
    <citation type="submission" date="2016-04" db="UniProtKB">
        <authorList>
            <consortium name="WormBaseParasite"/>
        </authorList>
    </citation>
    <scope>IDENTIFICATION</scope>
</reference>
<comment type="subcellular location">
    <subcellularLocation>
        <location evidence="3">Chromosome</location>
    </subcellularLocation>
    <subcellularLocation>
        <location evidence="2">Nucleus</location>
    </subcellularLocation>
</comment>
<evidence type="ECO:0000256" key="7">
    <source>
        <dbReference type="ARBA" id="ARBA00022833"/>
    </source>
</evidence>
<dbReference type="GO" id="GO:0043047">
    <property type="term" value="F:single-stranded telomeric DNA binding"/>
    <property type="evidence" value="ECO:0007669"/>
    <property type="project" value="TreeGrafter"/>
</dbReference>
<proteinExistence type="inferred from homology"/>
<dbReference type="GO" id="GO:0046872">
    <property type="term" value="F:metal ion binding"/>
    <property type="evidence" value="ECO:0007669"/>
    <property type="project" value="UniProtKB-KW"/>
</dbReference>
<keyword evidence="5" id="KW-0158">Chromosome</keyword>
<dbReference type="Pfam" id="PF13476">
    <property type="entry name" value="AAA_23"/>
    <property type="match status" value="1"/>
</dbReference>
<dbReference type="Gene3D" id="3.40.50.300">
    <property type="entry name" value="P-loop containing nucleotide triphosphate hydrolases"/>
    <property type="match status" value="2"/>
</dbReference>
<dbReference type="GO" id="GO:0030870">
    <property type="term" value="C:Mre11 complex"/>
    <property type="evidence" value="ECO:0007669"/>
    <property type="project" value="TreeGrafter"/>
</dbReference>
<dbReference type="GO" id="GO:0051880">
    <property type="term" value="F:G-quadruplex DNA binding"/>
    <property type="evidence" value="ECO:0007669"/>
    <property type="project" value="TreeGrafter"/>
</dbReference>
<evidence type="ECO:0000256" key="10">
    <source>
        <dbReference type="SAM" id="Coils"/>
    </source>
</evidence>
<keyword evidence="6" id="KW-0479">Metal-binding</keyword>
<evidence type="ECO:0000259" key="11">
    <source>
        <dbReference type="Pfam" id="PF13476"/>
    </source>
</evidence>
<dbReference type="GO" id="GO:0016887">
    <property type="term" value="F:ATP hydrolysis activity"/>
    <property type="evidence" value="ECO:0007669"/>
    <property type="project" value="InterPro"/>
</dbReference>
<organism evidence="14">
    <name type="scientific">Hydatigena taeniaeformis</name>
    <name type="common">Feline tapeworm</name>
    <name type="synonym">Taenia taeniaeformis</name>
    <dbReference type="NCBI Taxonomy" id="6205"/>
    <lineage>
        <taxon>Eukaryota</taxon>
        <taxon>Metazoa</taxon>
        <taxon>Spiralia</taxon>
        <taxon>Lophotrochozoa</taxon>
        <taxon>Platyhelminthes</taxon>
        <taxon>Cestoda</taxon>
        <taxon>Eucestoda</taxon>
        <taxon>Cyclophyllidea</taxon>
        <taxon>Taeniidae</taxon>
        <taxon>Hydatigera</taxon>
    </lineage>
</organism>
<protein>
    <submittedName>
        <fullName evidence="14">AAA_23 domain-containing protein</fullName>
    </submittedName>
</protein>
<sequence>MSLLEEIYIQGIRSFGPENPQRIKFSAPLTLILGPNGTGKTTIIECLKYAVTGELPPGGKTGASFIHDPKLAHSVEVKAKVALKLRDVKNSPLVVARSLVATQRGPMLISLGTSRAVFDNVIFCHQEESNWPLHEAKAVKERFDNLFASSQYVKALDAIRRFKLEEEANAKIYRGELKHLSRSREEAIQIKSQRIDTERALNDQKRVLSKVDEDLDPINTKLTLYRTKYKELVQHQADARGCVAEISRLEAMRQDLVKHISAEFQGTDEELKNAVERAEEHLAEKHLSFAAAEQDLHRLKALINTNEQARSDLIIQRTQLDIEVKQQEEALRKRDEILEKLCVDLGIQEVTKKTTSAENMAATDVETVQKHLEAALRMAESQMDRRAQTIIDEARSALIRVEQSIASQKTALADNIKEVADVELKLRQASSAGGELERIRKKLAEAVKTREMLESSRDEAQLRKSIEEAQAELISCEDIITGIDNQIVEAQKSAMANHERSMLETSRKAAIETAKKIRNRSLDLLEQIFAGEPIPPACVDGGQTLNSLTKAFNKRLDELVHSSRATQESLTALQRNLSKLETEMSFKRKRLHEKEDALRVIEERLISVCGGVELQKKLDNLVPRKEQLKHDCEIEEGSLHLWKKFRDRLIEKRIVTTARDLNAKRKDLLQIDAQYEAFIELKPCINELAELQKTELPELRAEVQATQSSLEKLQNEIANEASKLEGLQSDESVARMLQGDMTSLENTEKEIVNLSRSLASLTPVNENTTFPKSKSSSNLLSTAVIDFRKKLDQELAKRQKATNEENELRSTLLKARSYLIHTSLRQFDPSILEKEFQSATSLNVELERLMAAKTRITGKLEDLSSQLPSCKAALLAAENAKQKVAKEASEKMMIASAEWQEWRDRSRQVKEACEVVALKTKDGEGSRDHLKRVTEELAKLDANTEGLKSALATTSKSVEDLHAEIANHKIVQRELGDCVRLRETRSQLSLLKERFQDIQRQIDVCQFGPSEPTDLEQHINTLSNEEERLRSQKQAIKDKITQLQTELRMLERSLVEKYGDAETEYMKKIYDLRTTEILVTDLERYHQALDRAINAYHVEKVNEVNKIVRELWRTTYRGNDIDHIKICSEEESSVANVNATRTRRTYNYRVVMVKAASGPVLTGGGKQARWSSTETQLDMRGRCSAGQKVLASLVIRLALAEVFCLQCGVLALDEPTTNLDRENIESLAYALNEIIKTRSSQRNFQLIIITHDEDFIELLGRAGCAAHLQRLVRNLEGLSEVQKVRIEDQFR</sequence>
<dbReference type="PANTHER" id="PTHR18867">
    <property type="entry name" value="RAD50"/>
    <property type="match status" value="1"/>
</dbReference>
<comment type="catalytic activity">
    <reaction evidence="9">
        <text>ATP + H2O = ADP + phosphate + H(+)</text>
        <dbReference type="Rhea" id="RHEA:13065"/>
        <dbReference type="ChEBI" id="CHEBI:15377"/>
        <dbReference type="ChEBI" id="CHEBI:15378"/>
        <dbReference type="ChEBI" id="CHEBI:30616"/>
        <dbReference type="ChEBI" id="CHEBI:43474"/>
        <dbReference type="ChEBI" id="CHEBI:456216"/>
    </reaction>
</comment>
<evidence type="ECO:0000256" key="3">
    <source>
        <dbReference type="ARBA" id="ARBA00004286"/>
    </source>
</evidence>
<evidence type="ECO:0000256" key="6">
    <source>
        <dbReference type="ARBA" id="ARBA00022723"/>
    </source>
</evidence>
<dbReference type="GO" id="GO:0000722">
    <property type="term" value="P:telomere maintenance via recombination"/>
    <property type="evidence" value="ECO:0007669"/>
    <property type="project" value="TreeGrafter"/>
</dbReference>
<dbReference type="GO" id="GO:0006302">
    <property type="term" value="P:double-strand break repair"/>
    <property type="evidence" value="ECO:0007669"/>
    <property type="project" value="InterPro"/>
</dbReference>
<feature type="coiled-coil region" evidence="10">
    <location>
        <begin position="784"/>
        <end position="811"/>
    </location>
</feature>
<keyword evidence="13" id="KW-1185">Reference proteome</keyword>
<evidence type="ECO:0000256" key="2">
    <source>
        <dbReference type="ARBA" id="ARBA00004123"/>
    </source>
</evidence>
<dbReference type="InterPro" id="IPR038729">
    <property type="entry name" value="Rad50/SbcC_AAA"/>
</dbReference>
<dbReference type="EMBL" id="UYWX01020296">
    <property type="protein sequence ID" value="VDM30408.1"/>
    <property type="molecule type" value="Genomic_DNA"/>
</dbReference>
<keyword evidence="7" id="KW-0862">Zinc</keyword>
<feature type="domain" description="Rad50/SbcC-type AAA" evidence="11">
    <location>
        <begin position="7"/>
        <end position="214"/>
    </location>
</feature>
<dbReference type="PANTHER" id="PTHR18867:SF12">
    <property type="entry name" value="DNA REPAIR PROTEIN RAD50"/>
    <property type="match status" value="1"/>
</dbReference>
<evidence type="ECO:0000313" key="12">
    <source>
        <dbReference type="EMBL" id="VDM30408.1"/>
    </source>
</evidence>
<evidence type="ECO:0000256" key="8">
    <source>
        <dbReference type="ARBA" id="ARBA00023242"/>
    </source>
</evidence>
<keyword evidence="8" id="KW-0539">Nucleus</keyword>
<dbReference type="WBParaSite" id="TTAC_0000624601-mRNA-1">
    <property type="protein sequence ID" value="TTAC_0000624601-mRNA-1"/>
    <property type="gene ID" value="TTAC_0000624601"/>
</dbReference>
<dbReference type="OrthoDB" id="18797at2759"/>
<evidence type="ECO:0000313" key="13">
    <source>
        <dbReference type="Proteomes" id="UP000274429"/>
    </source>
</evidence>
<feature type="coiled-coil region" evidence="10">
    <location>
        <begin position="696"/>
        <end position="730"/>
    </location>
</feature>
<gene>
    <name evidence="12" type="ORF">TTAC_LOCUS6231</name>
</gene>
<dbReference type="GO" id="GO:0007004">
    <property type="term" value="P:telomere maintenance via telomerase"/>
    <property type="evidence" value="ECO:0007669"/>
    <property type="project" value="TreeGrafter"/>
</dbReference>
<feature type="coiled-coil region" evidence="10">
    <location>
        <begin position="436"/>
        <end position="472"/>
    </location>
</feature>
<feature type="coiled-coil region" evidence="10">
    <location>
        <begin position="563"/>
        <end position="597"/>
    </location>
</feature>
<dbReference type="GO" id="GO:0003691">
    <property type="term" value="F:double-stranded telomeric DNA binding"/>
    <property type="evidence" value="ECO:0007669"/>
    <property type="project" value="TreeGrafter"/>
</dbReference>
<dbReference type="Proteomes" id="UP000274429">
    <property type="component" value="Unassembled WGS sequence"/>
</dbReference>
<dbReference type="SUPFAM" id="SSF52540">
    <property type="entry name" value="P-loop containing nucleoside triphosphate hydrolases"/>
    <property type="match status" value="1"/>
</dbReference>
<evidence type="ECO:0000256" key="9">
    <source>
        <dbReference type="ARBA" id="ARBA00049360"/>
    </source>
</evidence>
<dbReference type="GO" id="GO:0000794">
    <property type="term" value="C:condensed nuclear chromosome"/>
    <property type="evidence" value="ECO:0007669"/>
    <property type="project" value="TreeGrafter"/>
</dbReference>
<comment type="similarity">
    <text evidence="4">Belongs to the SMC family. RAD50 subfamily.</text>
</comment>
<accession>A0A158RDX2</accession>
<dbReference type="InterPro" id="IPR027417">
    <property type="entry name" value="P-loop_NTPase"/>
</dbReference>
<comment type="cofactor">
    <cofactor evidence="1">
        <name>Zn(2+)</name>
        <dbReference type="ChEBI" id="CHEBI:29105"/>
    </cofactor>
</comment>
<keyword evidence="10" id="KW-0175">Coiled coil</keyword>
<evidence type="ECO:0000313" key="14">
    <source>
        <dbReference type="WBParaSite" id="TTAC_0000624601-mRNA-1"/>
    </source>
</evidence>
<dbReference type="GO" id="GO:0070192">
    <property type="term" value="P:chromosome organization involved in meiotic cell cycle"/>
    <property type="evidence" value="ECO:0007669"/>
    <property type="project" value="TreeGrafter"/>
</dbReference>
<feature type="coiled-coil region" evidence="10">
    <location>
        <begin position="981"/>
        <end position="1053"/>
    </location>
</feature>